<keyword evidence="13" id="KW-1185">Reference proteome</keyword>
<accession>A0ABU2JVI2</accession>
<gene>
    <name evidence="12" type="ORF">RM844_22185</name>
</gene>
<dbReference type="Pfam" id="PF01135">
    <property type="entry name" value="PCMT"/>
    <property type="match status" value="1"/>
</dbReference>
<protein>
    <recommendedName>
        <fullName evidence="4">Protein-L-isoaspartate O-methyltransferase</fullName>
        <ecNumber evidence="3">2.1.1.77</ecNumber>
    </recommendedName>
    <alternativeName>
        <fullName evidence="11">L-isoaspartyl protein carboxyl methyltransferase</fullName>
    </alternativeName>
    <alternativeName>
        <fullName evidence="9">Protein L-isoaspartyl methyltransferase</fullName>
    </alternativeName>
    <alternativeName>
        <fullName evidence="10">Protein-beta-aspartate methyltransferase</fullName>
    </alternativeName>
</protein>
<dbReference type="EMBL" id="JAVREO010000014">
    <property type="protein sequence ID" value="MDT0268998.1"/>
    <property type="molecule type" value="Genomic_DNA"/>
</dbReference>
<evidence type="ECO:0000313" key="13">
    <source>
        <dbReference type="Proteomes" id="UP001183410"/>
    </source>
</evidence>
<keyword evidence="8" id="KW-0949">S-adenosyl-L-methionine</keyword>
<evidence type="ECO:0000256" key="10">
    <source>
        <dbReference type="ARBA" id="ARBA00031323"/>
    </source>
</evidence>
<evidence type="ECO:0000256" key="7">
    <source>
        <dbReference type="ARBA" id="ARBA00022679"/>
    </source>
</evidence>
<evidence type="ECO:0000256" key="6">
    <source>
        <dbReference type="ARBA" id="ARBA00022603"/>
    </source>
</evidence>
<comment type="similarity">
    <text evidence="2">Belongs to the methyltransferase superfamily. L-isoaspartyl/D-aspartyl protein methyltransferase family.</text>
</comment>
<evidence type="ECO:0000256" key="4">
    <source>
        <dbReference type="ARBA" id="ARBA00013346"/>
    </source>
</evidence>
<dbReference type="SUPFAM" id="SSF53335">
    <property type="entry name" value="S-adenosyl-L-methionine-dependent methyltransferases"/>
    <property type="match status" value="1"/>
</dbReference>
<dbReference type="CDD" id="cd02440">
    <property type="entry name" value="AdoMet_MTases"/>
    <property type="match status" value="1"/>
</dbReference>
<dbReference type="GO" id="GO:0032259">
    <property type="term" value="P:methylation"/>
    <property type="evidence" value="ECO:0007669"/>
    <property type="project" value="UniProtKB-KW"/>
</dbReference>
<dbReference type="PANTHER" id="PTHR11579">
    <property type="entry name" value="PROTEIN-L-ISOASPARTATE O-METHYLTRANSFERASE"/>
    <property type="match status" value="1"/>
</dbReference>
<evidence type="ECO:0000256" key="5">
    <source>
        <dbReference type="ARBA" id="ARBA00022490"/>
    </source>
</evidence>
<comment type="subcellular location">
    <subcellularLocation>
        <location evidence="1">Cytoplasm</location>
    </subcellularLocation>
</comment>
<dbReference type="PANTHER" id="PTHR11579:SF0">
    <property type="entry name" value="PROTEIN-L-ISOASPARTATE(D-ASPARTATE) O-METHYLTRANSFERASE"/>
    <property type="match status" value="1"/>
</dbReference>
<name>A0ABU2JVI2_9ACTN</name>
<organism evidence="12 13">
    <name type="scientific">Streptomyces chisholmiae</name>
    <dbReference type="NCBI Taxonomy" id="3075540"/>
    <lineage>
        <taxon>Bacteria</taxon>
        <taxon>Bacillati</taxon>
        <taxon>Actinomycetota</taxon>
        <taxon>Actinomycetes</taxon>
        <taxon>Kitasatosporales</taxon>
        <taxon>Streptomycetaceae</taxon>
        <taxon>Streptomyces</taxon>
    </lineage>
</organism>
<dbReference type="Proteomes" id="UP001183410">
    <property type="component" value="Unassembled WGS sequence"/>
</dbReference>
<dbReference type="EC" id="2.1.1.77" evidence="3"/>
<dbReference type="Gene3D" id="3.40.50.150">
    <property type="entry name" value="Vaccinia Virus protein VP39"/>
    <property type="match status" value="1"/>
</dbReference>
<evidence type="ECO:0000256" key="8">
    <source>
        <dbReference type="ARBA" id="ARBA00022691"/>
    </source>
</evidence>
<dbReference type="InterPro" id="IPR029063">
    <property type="entry name" value="SAM-dependent_MTases_sf"/>
</dbReference>
<dbReference type="PROSITE" id="PS01279">
    <property type="entry name" value="PCMT"/>
    <property type="match status" value="1"/>
</dbReference>
<dbReference type="RefSeq" id="WP_311669088.1">
    <property type="nucleotide sequence ID" value="NZ_JAVREO010000014.1"/>
</dbReference>
<evidence type="ECO:0000256" key="1">
    <source>
        <dbReference type="ARBA" id="ARBA00004496"/>
    </source>
</evidence>
<evidence type="ECO:0000256" key="11">
    <source>
        <dbReference type="ARBA" id="ARBA00031350"/>
    </source>
</evidence>
<keyword evidence="7" id="KW-0808">Transferase</keyword>
<proteinExistence type="inferred from homology"/>
<evidence type="ECO:0000256" key="9">
    <source>
        <dbReference type="ARBA" id="ARBA00030757"/>
    </source>
</evidence>
<evidence type="ECO:0000256" key="3">
    <source>
        <dbReference type="ARBA" id="ARBA00011890"/>
    </source>
</evidence>
<dbReference type="InterPro" id="IPR000682">
    <property type="entry name" value="PCMT"/>
</dbReference>
<reference evidence="13" key="1">
    <citation type="submission" date="2023-07" db="EMBL/GenBank/DDBJ databases">
        <title>30 novel species of actinomycetes from the DSMZ collection.</title>
        <authorList>
            <person name="Nouioui I."/>
        </authorList>
    </citation>
    <scope>NUCLEOTIDE SEQUENCE [LARGE SCALE GENOMIC DNA]</scope>
    <source>
        <strain evidence="13">DSM 44915</strain>
    </source>
</reference>
<comment type="caution">
    <text evidence="12">The sequence shown here is derived from an EMBL/GenBank/DDBJ whole genome shotgun (WGS) entry which is preliminary data.</text>
</comment>
<dbReference type="GO" id="GO:0008168">
    <property type="term" value="F:methyltransferase activity"/>
    <property type="evidence" value="ECO:0007669"/>
    <property type="project" value="UniProtKB-KW"/>
</dbReference>
<evidence type="ECO:0000256" key="2">
    <source>
        <dbReference type="ARBA" id="ARBA00005369"/>
    </source>
</evidence>
<keyword evidence="6 12" id="KW-0489">Methyltransferase</keyword>
<evidence type="ECO:0000313" key="12">
    <source>
        <dbReference type="EMBL" id="MDT0268998.1"/>
    </source>
</evidence>
<sequence>MTTATGGCGPAGLAAAVAAHLGRAVPPEWLAALEAVPRDRFLPSRVWLRDGHGGYRPCDRAAEPDRWRAAAWADGPVVVRVTEEPDGTVRPLSSASAPGTVLAMLAAADVRPGARVLEIGTGTGWHAGLLAARAGDAGVVSVELDGDLVAPARAALAAVGRHPLVRQGDGADGWPAGAPYDRIIATCSVRAVPAAWVDQLAPGGRLVTPWASAWCAYGTLVAEPTPDGTLRGRWLAGGSYLPLRARADAASGTVAAGPDPLAAPAEAAGLSPWAVAGDDYQAQAVTGLLTPGVWHVWDGADDEPGVHARLWLYAEDDAGTAVVEVASDGTTTARQAGERRLWDEVVAGWRWWREAGAPALSRFGLTRSAEGTVRVWLDTPDRPVPRR</sequence>
<keyword evidence="5" id="KW-0963">Cytoplasm</keyword>